<evidence type="ECO:0000313" key="1">
    <source>
        <dbReference type="EMBL" id="RUS22120.1"/>
    </source>
</evidence>
<dbReference type="AlphaFoldDB" id="A0A433PX47"/>
<evidence type="ECO:0000313" key="2">
    <source>
        <dbReference type="Proteomes" id="UP000274822"/>
    </source>
</evidence>
<proteinExistence type="predicted"/>
<dbReference type="Gene3D" id="1.10.510.10">
    <property type="entry name" value="Transferase(Phosphotransferase) domain 1"/>
    <property type="match status" value="1"/>
</dbReference>
<dbReference type="GO" id="GO:0016301">
    <property type="term" value="F:kinase activity"/>
    <property type="evidence" value="ECO:0007669"/>
    <property type="project" value="UniProtKB-KW"/>
</dbReference>
<dbReference type="EMBL" id="RBNJ01020263">
    <property type="protein sequence ID" value="RUS22120.1"/>
    <property type="molecule type" value="Genomic_DNA"/>
</dbReference>
<keyword evidence="1" id="KW-0808">Transferase</keyword>
<keyword evidence="2" id="KW-1185">Reference proteome</keyword>
<dbReference type="Proteomes" id="UP000274822">
    <property type="component" value="Unassembled WGS sequence"/>
</dbReference>
<name>A0A433PX47_9FUNG</name>
<keyword evidence="1" id="KW-0418">Kinase</keyword>
<dbReference type="SUPFAM" id="SSF56112">
    <property type="entry name" value="Protein kinase-like (PK-like)"/>
    <property type="match status" value="1"/>
</dbReference>
<sequence>MQRVDLEYIAPEQIGRTTAFVDTRAGVTFFKMLTGTVPFVSEDRMEILHMHLAHVPPSVSSRRELKDTPLALDRIVAKLLEKGAKDRYESTFGMKCDLEKCWKLWRECESDQERSAIDFELATNDVQCFFKLPSKLYGRKKEIEILEAALQRVHSYAGEEKGLIELVMVEGSAGEWD</sequence>
<comment type="caution">
    <text evidence="1">The sequence shown here is derived from an EMBL/GenBank/DDBJ whole genome shotgun (WGS) entry which is preliminary data.</text>
</comment>
<dbReference type="InterPro" id="IPR011009">
    <property type="entry name" value="Kinase-like_dom_sf"/>
</dbReference>
<organism evidence="1 2">
    <name type="scientific">Jimgerdemannia flammicorona</name>
    <dbReference type="NCBI Taxonomy" id="994334"/>
    <lineage>
        <taxon>Eukaryota</taxon>
        <taxon>Fungi</taxon>
        <taxon>Fungi incertae sedis</taxon>
        <taxon>Mucoromycota</taxon>
        <taxon>Mucoromycotina</taxon>
        <taxon>Endogonomycetes</taxon>
        <taxon>Endogonales</taxon>
        <taxon>Endogonaceae</taxon>
        <taxon>Jimgerdemannia</taxon>
    </lineage>
</organism>
<protein>
    <submittedName>
        <fullName evidence="1">Serine/threonine kinase with two-component sensor domain</fullName>
    </submittedName>
</protein>
<reference evidence="1 2" key="1">
    <citation type="journal article" date="2018" name="New Phytol.">
        <title>Phylogenomics of Endogonaceae and evolution of mycorrhizas within Mucoromycota.</title>
        <authorList>
            <person name="Chang Y."/>
            <person name="Desiro A."/>
            <person name="Na H."/>
            <person name="Sandor L."/>
            <person name="Lipzen A."/>
            <person name="Clum A."/>
            <person name="Barry K."/>
            <person name="Grigoriev I.V."/>
            <person name="Martin F.M."/>
            <person name="Stajich J.E."/>
            <person name="Smith M.E."/>
            <person name="Bonito G."/>
            <person name="Spatafora J.W."/>
        </authorList>
    </citation>
    <scope>NUCLEOTIDE SEQUENCE [LARGE SCALE GENOMIC DNA]</scope>
    <source>
        <strain evidence="1 2">AD002</strain>
    </source>
</reference>
<accession>A0A433PX47</accession>
<gene>
    <name evidence="1" type="ORF">BC938DRAFT_475274</name>
</gene>